<organism evidence="11 14">
    <name type="scientific">Aeromicrobium tamlense</name>
    <dbReference type="NCBI Taxonomy" id="375541"/>
    <lineage>
        <taxon>Bacteria</taxon>
        <taxon>Bacillati</taxon>
        <taxon>Actinomycetota</taxon>
        <taxon>Actinomycetes</taxon>
        <taxon>Propionibacteriales</taxon>
        <taxon>Nocardioidaceae</taxon>
        <taxon>Aeromicrobium</taxon>
    </lineage>
</organism>
<keyword evidence="5" id="KW-0029">Amino-acid transport</keyword>
<dbReference type="Pfam" id="PF02653">
    <property type="entry name" value="BPD_transp_2"/>
    <property type="match status" value="1"/>
</dbReference>
<gene>
    <name evidence="12" type="ORF">BJ975_001516</name>
    <name evidence="10" type="ORF">IDH50_10945</name>
    <name evidence="11" type="ORF">IDH50_12815</name>
</gene>
<comment type="subcellular location">
    <subcellularLocation>
        <location evidence="1">Cell membrane</location>
        <topology evidence="1">Multi-pass membrane protein</topology>
    </subcellularLocation>
</comment>
<dbReference type="PANTHER" id="PTHR11795:SF451">
    <property type="entry name" value="ABC TRANSPORTER PERMEASE PROTEIN"/>
    <property type="match status" value="1"/>
</dbReference>
<feature type="transmembrane region" description="Helical" evidence="9">
    <location>
        <begin position="95"/>
        <end position="114"/>
    </location>
</feature>
<evidence type="ECO:0000256" key="5">
    <source>
        <dbReference type="ARBA" id="ARBA00022970"/>
    </source>
</evidence>
<feature type="transmembrane region" description="Helical" evidence="9">
    <location>
        <begin position="258"/>
        <end position="279"/>
    </location>
</feature>
<proteinExistence type="inferred from homology"/>
<evidence type="ECO:0000256" key="8">
    <source>
        <dbReference type="ARBA" id="ARBA00037998"/>
    </source>
</evidence>
<dbReference type="AlphaFoldDB" id="A0A8I0KNT5"/>
<keyword evidence="7 9" id="KW-0472">Membrane</keyword>
<reference evidence="12 13" key="1">
    <citation type="submission" date="2020-07" db="EMBL/GenBank/DDBJ databases">
        <title>Sequencing the genomes of 1000 actinobacteria strains.</title>
        <authorList>
            <person name="Klenk H.-P."/>
        </authorList>
    </citation>
    <scope>NUCLEOTIDE SEQUENCE [LARGE SCALE GENOMIC DNA]</scope>
    <source>
        <strain evidence="12 13">DSM 19087</strain>
    </source>
</reference>
<evidence type="ECO:0000256" key="6">
    <source>
        <dbReference type="ARBA" id="ARBA00022989"/>
    </source>
</evidence>
<feature type="transmembrane region" description="Helical" evidence="9">
    <location>
        <begin position="6"/>
        <end position="27"/>
    </location>
</feature>
<evidence type="ECO:0000313" key="14">
    <source>
        <dbReference type="Proteomes" id="UP000659061"/>
    </source>
</evidence>
<dbReference type="GO" id="GO:0022857">
    <property type="term" value="F:transmembrane transporter activity"/>
    <property type="evidence" value="ECO:0007669"/>
    <property type="project" value="InterPro"/>
</dbReference>
<dbReference type="PANTHER" id="PTHR11795">
    <property type="entry name" value="BRANCHED-CHAIN AMINO ACID TRANSPORT SYSTEM PERMEASE PROTEIN LIVH"/>
    <property type="match status" value="1"/>
</dbReference>
<dbReference type="Proteomes" id="UP000587211">
    <property type="component" value="Unassembled WGS sequence"/>
</dbReference>
<keyword evidence="4 9" id="KW-0812">Transmembrane</keyword>
<comment type="caution">
    <text evidence="11">The sequence shown here is derived from an EMBL/GenBank/DDBJ whole genome shotgun (WGS) entry which is preliminary data.</text>
</comment>
<evidence type="ECO:0000313" key="13">
    <source>
        <dbReference type="Proteomes" id="UP000587211"/>
    </source>
</evidence>
<dbReference type="Proteomes" id="UP000659061">
    <property type="component" value="Unassembled WGS sequence"/>
</dbReference>
<protein>
    <submittedName>
        <fullName evidence="11">Branched-chain amino acid ABC transporter permease</fullName>
    </submittedName>
    <submittedName>
        <fullName evidence="12">Branched-chain amino acid transport system permease protein</fullName>
    </submittedName>
</protein>
<evidence type="ECO:0000313" key="12">
    <source>
        <dbReference type="EMBL" id="NYI38141.1"/>
    </source>
</evidence>
<evidence type="ECO:0000256" key="1">
    <source>
        <dbReference type="ARBA" id="ARBA00004651"/>
    </source>
</evidence>
<dbReference type="EMBL" id="JACBZN010000001">
    <property type="protein sequence ID" value="NYI38141.1"/>
    <property type="molecule type" value="Genomic_DNA"/>
</dbReference>
<feature type="transmembrane region" description="Helical" evidence="9">
    <location>
        <begin position="222"/>
        <end position="252"/>
    </location>
</feature>
<dbReference type="GO" id="GO:0005886">
    <property type="term" value="C:plasma membrane"/>
    <property type="evidence" value="ECO:0007669"/>
    <property type="project" value="UniProtKB-SubCell"/>
</dbReference>
<evidence type="ECO:0000313" key="10">
    <source>
        <dbReference type="EMBL" id="MBD1270749.1"/>
    </source>
</evidence>
<keyword evidence="6 9" id="KW-1133">Transmembrane helix</keyword>
<evidence type="ECO:0000256" key="7">
    <source>
        <dbReference type="ARBA" id="ARBA00023136"/>
    </source>
</evidence>
<dbReference type="EMBL" id="JACWMT010000003">
    <property type="protein sequence ID" value="MBD1271119.1"/>
    <property type="molecule type" value="Genomic_DNA"/>
</dbReference>
<feature type="transmembrane region" description="Helical" evidence="9">
    <location>
        <begin position="34"/>
        <end position="54"/>
    </location>
</feature>
<keyword evidence="13" id="KW-1185">Reference proteome</keyword>
<feature type="transmembrane region" description="Helical" evidence="9">
    <location>
        <begin position="192"/>
        <end position="215"/>
    </location>
</feature>
<evidence type="ECO:0000256" key="9">
    <source>
        <dbReference type="SAM" id="Phobius"/>
    </source>
</evidence>
<dbReference type="InterPro" id="IPR001851">
    <property type="entry name" value="ABC_transp_permease"/>
</dbReference>
<dbReference type="InterPro" id="IPR052157">
    <property type="entry name" value="BCAA_transport_permease"/>
</dbReference>
<evidence type="ECO:0000313" key="11">
    <source>
        <dbReference type="EMBL" id="MBD1271119.1"/>
    </source>
</evidence>
<feature type="transmembrane region" description="Helical" evidence="9">
    <location>
        <begin position="60"/>
        <end position="83"/>
    </location>
</feature>
<evidence type="ECO:0000256" key="3">
    <source>
        <dbReference type="ARBA" id="ARBA00022475"/>
    </source>
</evidence>
<dbReference type="GO" id="GO:0006865">
    <property type="term" value="P:amino acid transport"/>
    <property type="evidence" value="ECO:0007669"/>
    <property type="project" value="UniProtKB-KW"/>
</dbReference>
<reference evidence="11" key="2">
    <citation type="submission" date="2020-09" db="EMBL/GenBank/DDBJ databases">
        <title>Novel species in genus Aeromicrobium.</title>
        <authorList>
            <person name="Zhang G."/>
        </authorList>
    </citation>
    <scope>NUCLEOTIDE SEQUENCE</scope>
    <source>
        <strain evidence="11">SSW1-57</strain>
    </source>
</reference>
<dbReference type="CDD" id="cd06582">
    <property type="entry name" value="TM_PBP1_LivH_like"/>
    <property type="match status" value="1"/>
</dbReference>
<comment type="similarity">
    <text evidence="8">Belongs to the binding-protein-dependent transport system permease family. LivHM subfamily.</text>
</comment>
<accession>A0A8I0KNT5</accession>
<dbReference type="RefSeq" id="WP_179424579.1">
    <property type="nucleotide sequence ID" value="NZ_BAAAMP010000001.1"/>
</dbReference>
<feature type="transmembrane region" description="Helical" evidence="9">
    <location>
        <begin position="134"/>
        <end position="155"/>
    </location>
</feature>
<sequence length="293" mass="30147">MSLLLGALITGLALGMVIGLLGFSIVLLHKATGVANFAQGALATMAAFITLQVARDTGLGVVASAGIGLIIMIALGGVVYIVLLRPADSAGSLNITMRSLALLLLLVASTRLFWGHGQPFRFPAIFPRDAAFTIGGAPVSWLTLGTIAVAAILAVGMRFYFSHTRTGLTFLALAANADVARLLGVRTRRLTMLAWAFASGIAAVVAVLIAPIALVSSEMMDVYLLLAFASAVIGGLDSLGGVFLGGIIIGIANSTTSVYVDSETATLVVFALVLSMLVARPQGIFGASTTERL</sequence>
<evidence type="ECO:0000256" key="2">
    <source>
        <dbReference type="ARBA" id="ARBA00022448"/>
    </source>
</evidence>
<keyword evidence="3" id="KW-1003">Cell membrane</keyword>
<evidence type="ECO:0000256" key="4">
    <source>
        <dbReference type="ARBA" id="ARBA00022692"/>
    </source>
</evidence>
<keyword evidence="2" id="KW-0813">Transport</keyword>
<name>A0A8I0KNT5_9ACTN</name>
<dbReference type="EMBL" id="JACWMT010000002">
    <property type="protein sequence ID" value="MBD1270749.1"/>
    <property type="molecule type" value="Genomic_DNA"/>
</dbReference>